<dbReference type="EMBL" id="MDZA01000092">
    <property type="protein sequence ID" value="OGX91045.1"/>
    <property type="molecule type" value="Genomic_DNA"/>
</dbReference>
<organism evidence="2 3">
    <name type="scientific">Hymenobacter coccineus</name>
    <dbReference type="NCBI Taxonomy" id="1908235"/>
    <lineage>
        <taxon>Bacteria</taxon>
        <taxon>Pseudomonadati</taxon>
        <taxon>Bacteroidota</taxon>
        <taxon>Cytophagia</taxon>
        <taxon>Cytophagales</taxon>
        <taxon>Hymenobacteraceae</taxon>
        <taxon>Hymenobacter</taxon>
    </lineage>
</organism>
<comment type="caution">
    <text evidence="2">The sequence shown here is derived from an EMBL/GenBank/DDBJ whole genome shotgun (WGS) entry which is preliminary data.</text>
</comment>
<dbReference type="Proteomes" id="UP000177506">
    <property type="component" value="Unassembled WGS sequence"/>
</dbReference>
<name>A0A1G1TJJ0_9BACT</name>
<evidence type="ECO:0000313" key="3">
    <source>
        <dbReference type="Proteomes" id="UP000177506"/>
    </source>
</evidence>
<accession>A0A1G1TJJ0</accession>
<dbReference type="OrthoDB" id="332088at2"/>
<feature type="transmembrane region" description="Helical" evidence="1">
    <location>
        <begin position="43"/>
        <end position="59"/>
    </location>
</feature>
<gene>
    <name evidence="2" type="ORF">BEN49_21240</name>
</gene>
<proteinExistence type="predicted"/>
<keyword evidence="1" id="KW-0812">Transmembrane</keyword>
<protein>
    <submittedName>
        <fullName evidence="2">Uncharacterized protein</fullName>
    </submittedName>
</protein>
<keyword evidence="3" id="KW-1185">Reference proteome</keyword>
<evidence type="ECO:0000256" key="1">
    <source>
        <dbReference type="SAM" id="Phobius"/>
    </source>
</evidence>
<keyword evidence="1" id="KW-1133">Transmembrane helix</keyword>
<evidence type="ECO:0000313" key="2">
    <source>
        <dbReference type="EMBL" id="OGX91045.1"/>
    </source>
</evidence>
<reference evidence="2 3" key="1">
    <citation type="submission" date="2016-08" db="EMBL/GenBank/DDBJ databases">
        <title>Hymenobacter coccineus sp. nov., Hymenobacter lapidarius sp. nov. and Hymenobacter glacialis sp. nov., isolated from Antarctic soil.</title>
        <authorList>
            <person name="Sedlacek I."/>
            <person name="Kralova S."/>
            <person name="Kyrova K."/>
            <person name="Maslanova I."/>
            <person name="Stankova E."/>
            <person name="Vrbovska V."/>
            <person name="Nemec M."/>
            <person name="Bartak M."/>
            <person name="Svec P."/>
            <person name="Busse H.-J."/>
            <person name="Pantucek R."/>
        </authorList>
    </citation>
    <scope>NUCLEOTIDE SEQUENCE [LARGE SCALE GENOMIC DNA]</scope>
    <source>
        <strain evidence="2 3">CCM 8649</strain>
    </source>
</reference>
<sequence length="63" mass="7019">MKELGLFLIFVGIISTALPMINPNGQYVFLNWMNNWGPNAAWAIRGGITLLGFVLWRVGGRRG</sequence>
<keyword evidence="1" id="KW-0472">Membrane</keyword>
<dbReference type="RefSeq" id="WP_070742337.1">
    <property type="nucleotide sequence ID" value="NZ_MDZA01000092.1"/>
</dbReference>
<dbReference type="AlphaFoldDB" id="A0A1G1TJJ0"/>